<dbReference type="KEGG" id="acan:ACA1_331230"/>
<evidence type="ECO:0000313" key="9">
    <source>
        <dbReference type="Proteomes" id="UP000011083"/>
    </source>
</evidence>
<evidence type="ECO:0000256" key="1">
    <source>
        <dbReference type="ARBA" id="ARBA00004141"/>
    </source>
</evidence>
<evidence type="ECO:0000256" key="5">
    <source>
        <dbReference type="ARBA" id="ARBA00022989"/>
    </source>
</evidence>
<dbReference type="EMBL" id="KB008009">
    <property type="protein sequence ID" value="ELR16100.1"/>
    <property type="molecule type" value="Genomic_DNA"/>
</dbReference>
<feature type="transmembrane region" description="Helical" evidence="7">
    <location>
        <begin position="310"/>
        <end position="330"/>
    </location>
</feature>
<gene>
    <name evidence="8" type="ORF">ACA1_331230</name>
</gene>
<keyword evidence="9" id="KW-1185">Reference proteome</keyword>
<dbReference type="GO" id="GO:0016020">
    <property type="term" value="C:membrane"/>
    <property type="evidence" value="ECO:0007669"/>
    <property type="project" value="UniProtKB-SubCell"/>
</dbReference>
<evidence type="ECO:0000256" key="7">
    <source>
        <dbReference type="SAM" id="Phobius"/>
    </source>
</evidence>
<dbReference type="AlphaFoldDB" id="L8GT01"/>
<feature type="transmembrane region" description="Helical" evidence="7">
    <location>
        <begin position="92"/>
        <end position="111"/>
    </location>
</feature>
<dbReference type="PANTHER" id="PTHR31326:SF1">
    <property type="entry name" value="PROTEIN CLT2, CHLOROPLASTIC"/>
    <property type="match status" value="1"/>
</dbReference>
<comment type="subcellular location">
    <subcellularLocation>
        <location evidence="1">Membrane</location>
        <topology evidence="1">Multi-pass membrane protein</topology>
    </subcellularLocation>
</comment>
<dbReference type="GeneID" id="14916779"/>
<feature type="transmembrane region" description="Helical" evidence="7">
    <location>
        <begin position="239"/>
        <end position="257"/>
    </location>
</feature>
<dbReference type="Proteomes" id="UP000011083">
    <property type="component" value="Unassembled WGS sequence"/>
</dbReference>
<feature type="transmembrane region" description="Helical" evidence="7">
    <location>
        <begin position="182"/>
        <end position="203"/>
    </location>
</feature>
<evidence type="ECO:0000256" key="3">
    <source>
        <dbReference type="ARBA" id="ARBA00022448"/>
    </source>
</evidence>
<dbReference type="Pfam" id="PF08627">
    <property type="entry name" value="CRT-like"/>
    <property type="match status" value="1"/>
</dbReference>
<feature type="transmembrane region" description="Helical" evidence="7">
    <location>
        <begin position="269"/>
        <end position="289"/>
    </location>
</feature>
<keyword evidence="3" id="KW-0813">Transport</keyword>
<accession>L8GT01</accession>
<feature type="transmembrane region" description="Helical" evidence="7">
    <location>
        <begin position="364"/>
        <end position="384"/>
    </location>
</feature>
<keyword evidence="4 7" id="KW-0812">Transmembrane</keyword>
<name>L8GT01_ACACF</name>
<feature type="transmembrane region" description="Helical" evidence="7">
    <location>
        <begin position="139"/>
        <end position="161"/>
    </location>
</feature>
<keyword evidence="5 7" id="KW-1133">Transmembrane helix</keyword>
<feature type="transmembrane region" description="Helical" evidence="7">
    <location>
        <begin position="209"/>
        <end position="230"/>
    </location>
</feature>
<sequence>MASRHPWKAGGDGVEYQYERVSINIPNTDSRRAPWEDESIEPALAPKTFDSDRLDNGLDGIPVEYAGSVLSRGWYEARQWVVDKYYDKNFKFMLILLLLVIAFGTANRVIYKIQLYSRPSLLVGWPLAGTPSSPQMNNYTIFISWVLTTAYCFLYFGIFSVRRYGLFIIDDDQVGYVFSWRGLKLIVMGLMDATGFVFGIFAARQINGFLLTLLPQAIIPMTMVVSLIALRTRYHWGQVLGAATLVSGLLVSLIPTFQKQGSGDTSALTAVWAGVYLLSLLPNAISFILREMVFTELPKMDIFVVNSFDSFWQLIFSVLMFPLVLVPGFSSVSFHEIGDYIPNGASCLVGFTPTPQDDCSGEPWLMMMYVCVNLSWNISLLLLLKKGGAVFTFIGSAVSLPLSHFAFAINWPIIGSGTVSWEDGLGLGLVFVGLIIYRYYAVVQRKKLDDETRQKLLDPSWQPPASCWRRLCCRNRDQFDD</sequence>
<feature type="transmembrane region" description="Helical" evidence="7">
    <location>
        <begin position="391"/>
        <end position="413"/>
    </location>
</feature>
<protein>
    <submittedName>
        <fullName evidence="8">Transmembrane protein</fullName>
    </submittedName>
</protein>
<dbReference type="OMA" id="PWEDESI"/>
<evidence type="ECO:0000256" key="2">
    <source>
        <dbReference type="ARBA" id="ARBA00006690"/>
    </source>
</evidence>
<dbReference type="RefSeq" id="XP_004338113.1">
    <property type="nucleotide sequence ID" value="XM_004338065.1"/>
</dbReference>
<organism evidence="8 9">
    <name type="scientific">Acanthamoeba castellanii (strain ATCC 30010 / Neff)</name>
    <dbReference type="NCBI Taxonomy" id="1257118"/>
    <lineage>
        <taxon>Eukaryota</taxon>
        <taxon>Amoebozoa</taxon>
        <taxon>Discosea</taxon>
        <taxon>Longamoebia</taxon>
        <taxon>Centramoebida</taxon>
        <taxon>Acanthamoebidae</taxon>
        <taxon>Acanthamoeba</taxon>
    </lineage>
</organism>
<evidence type="ECO:0000256" key="6">
    <source>
        <dbReference type="ARBA" id="ARBA00023136"/>
    </source>
</evidence>
<comment type="similarity">
    <text evidence="2">Belongs to the CRT-like transporter family.</text>
</comment>
<reference evidence="8 9" key="1">
    <citation type="journal article" date="2013" name="Genome Biol.">
        <title>Genome of Acanthamoeba castellanii highlights extensive lateral gene transfer and early evolution of tyrosine kinase signaling.</title>
        <authorList>
            <person name="Clarke M."/>
            <person name="Lohan A.J."/>
            <person name="Liu B."/>
            <person name="Lagkouvardos I."/>
            <person name="Roy S."/>
            <person name="Zafar N."/>
            <person name="Bertelli C."/>
            <person name="Schilde C."/>
            <person name="Kianianmomeni A."/>
            <person name="Burglin T.R."/>
            <person name="Frech C."/>
            <person name="Turcotte B."/>
            <person name="Kopec K.O."/>
            <person name="Synnott J.M."/>
            <person name="Choo C."/>
            <person name="Paponov I."/>
            <person name="Finkler A."/>
            <person name="Soon Heng Tan C."/>
            <person name="Hutchins A.P."/>
            <person name="Weinmeier T."/>
            <person name="Rattei T."/>
            <person name="Chu J.S."/>
            <person name="Gimenez G."/>
            <person name="Irimia M."/>
            <person name="Rigden D.J."/>
            <person name="Fitzpatrick D.A."/>
            <person name="Lorenzo-Morales J."/>
            <person name="Bateman A."/>
            <person name="Chiu C.H."/>
            <person name="Tang P."/>
            <person name="Hegemann P."/>
            <person name="Fromm H."/>
            <person name="Raoult D."/>
            <person name="Greub G."/>
            <person name="Miranda-Saavedra D."/>
            <person name="Chen N."/>
            <person name="Nash P."/>
            <person name="Ginger M.L."/>
            <person name="Horn M."/>
            <person name="Schaap P."/>
            <person name="Caler L."/>
            <person name="Loftus B."/>
        </authorList>
    </citation>
    <scope>NUCLEOTIDE SEQUENCE [LARGE SCALE GENOMIC DNA]</scope>
    <source>
        <strain evidence="8 9">Neff</strain>
    </source>
</reference>
<keyword evidence="6 7" id="KW-0472">Membrane</keyword>
<evidence type="ECO:0000313" key="8">
    <source>
        <dbReference type="EMBL" id="ELR16100.1"/>
    </source>
</evidence>
<proteinExistence type="inferred from homology"/>
<dbReference type="InterPro" id="IPR013936">
    <property type="entry name" value="CRT-like"/>
</dbReference>
<dbReference type="VEuPathDB" id="AmoebaDB:ACA1_331230"/>
<evidence type="ECO:0000256" key="4">
    <source>
        <dbReference type="ARBA" id="ARBA00022692"/>
    </source>
</evidence>
<dbReference type="PANTHER" id="PTHR31326">
    <property type="entry name" value="PROTEIN CLT2, CHLOROPLASTIC"/>
    <property type="match status" value="1"/>
</dbReference>
<feature type="transmembrane region" description="Helical" evidence="7">
    <location>
        <begin position="425"/>
        <end position="443"/>
    </location>
</feature>
<dbReference type="OrthoDB" id="416555at2759"/>